<dbReference type="NCBIfam" id="TIGR04056">
    <property type="entry name" value="OMP_RagA_SusC"/>
    <property type="match status" value="1"/>
</dbReference>
<dbReference type="Proteomes" id="UP000019131">
    <property type="component" value="Unassembled WGS sequence"/>
</dbReference>
<gene>
    <name evidence="4" type="ORF">JCM10512_374</name>
</gene>
<dbReference type="GO" id="GO:0009279">
    <property type="term" value="C:cell outer membrane"/>
    <property type="evidence" value="ECO:0007669"/>
    <property type="project" value="UniProtKB-SubCell"/>
</dbReference>
<comment type="caution">
    <text evidence="4">The sequence shown here is derived from an EMBL/GenBank/DDBJ whole genome shotgun (WGS) entry which is preliminary data.</text>
</comment>
<dbReference type="SUPFAM" id="SSF56935">
    <property type="entry name" value="Porins"/>
    <property type="match status" value="1"/>
</dbReference>
<evidence type="ECO:0000256" key="3">
    <source>
        <dbReference type="ARBA" id="ARBA00023237"/>
    </source>
</evidence>
<dbReference type="STRING" id="1445607.JCM10512_374"/>
<dbReference type="OrthoDB" id="1095458at2"/>
<dbReference type="RefSeq" id="WP_158332169.1">
    <property type="nucleotide sequence ID" value="NZ_BAIV01000002.1"/>
</dbReference>
<dbReference type="InterPro" id="IPR023996">
    <property type="entry name" value="TonB-dep_OMP_SusC/RagA"/>
</dbReference>
<evidence type="ECO:0000256" key="2">
    <source>
        <dbReference type="ARBA" id="ARBA00023136"/>
    </source>
</evidence>
<dbReference type="AlphaFoldDB" id="W4UNH8"/>
<organism evidence="4 5">
    <name type="scientific">Bacteroides reticulotermitis JCM 10512</name>
    <dbReference type="NCBI Taxonomy" id="1445607"/>
    <lineage>
        <taxon>Bacteria</taxon>
        <taxon>Pseudomonadati</taxon>
        <taxon>Bacteroidota</taxon>
        <taxon>Bacteroidia</taxon>
        <taxon>Bacteroidales</taxon>
        <taxon>Bacteroidaceae</taxon>
        <taxon>Bacteroides</taxon>
    </lineage>
</organism>
<evidence type="ECO:0000313" key="4">
    <source>
        <dbReference type="EMBL" id="GAE82188.1"/>
    </source>
</evidence>
<evidence type="ECO:0000313" key="5">
    <source>
        <dbReference type="Proteomes" id="UP000019131"/>
    </source>
</evidence>
<keyword evidence="5" id="KW-1185">Reference proteome</keyword>
<keyword evidence="4" id="KW-0675">Receptor</keyword>
<reference evidence="4 5" key="1">
    <citation type="journal article" date="2014" name="Genome Announc.">
        <title>Draft Genome Sequence of Bacteroides reticulotermitis Strain JCM 10512T, Isolated from the Gut of a Termite.</title>
        <authorList>
            <person name="Yuki M."/>
            <person name="Oshima K."/>
            <person name="Suda W."/>
            <person name="Sakamoto M."/>
            <person name="Iida T."/>
            <person name="Hattori M."/>
            <person name="Ohkuma M."/>
        </authorList>
    </citation>
    <scope>NUCLEOTIDE SEQUENCE [LARGE SCALE GENOMIC DNA]</scope>
    <source>
        <strain evidence="4 5">JCM 10512</strain>
    </source>
</reference>
<dbReference type="EMBL" id="BAIV01000002">
    <property type="protein sequence ID" value="GAE82188.1"/>
    <property type="molecule type" value="Genomic_DNA"/>
</dbReference>
<name>W4UNH8_9BACE</name>
<keyword evidence="2" id="KW-0472">Membrane</keyword>
<evidence type="ECO:0000256" key="1">
    <source>
        <dbReference type="ARBA" id="ARBA00004442"/>
    </source>
</evidence>
<comment type="subcellular location">
    <subcellularLocation>
        <location evidence="1">Cell outer membrane</location>
    </subcellularLocation>
</comment>
<accession>W4UNH8</accession>
<proteinExistence type="predicted"/>
<sequence length="774" mass="88072">METVEPEKGRLRLTYTGDLNIEAPDLSSYDLCNAAEKLQVELNSGRYTATSPSYAQALREQYNNLLKNVSEGIDTYWLSKPLRTGFGQKHSVYMEGGDDRMRYSGSLGYNNIAGVMKGSNRNTLSGNIKLSYRYKNLLFRNSLSITSNKAEDSPYGSFSDYVGMNPYYSPYDANGNLQKLLGYYLYPATGSTPVYYYNPLYNASIGTNNFSKYTEYTENFYIEWRALESLRFTARVGYTYQTNTREDFYPGDHTKFATWTGDKYFKRGSYAISDGSSENLSADITANYSNHFGKHMLLANAAWSMNSSTSEKHGMTAWGFLNNHVDHISFAKQYADNGKPSGNEATTRSLGLTGALNYSYDDRYLADFTLRLNGSSVFGSDNRWGTFWSVGLGWNLHKEKFMKEVEFVNLFKLRASYGLTGSQNFNPYQAKATYKFYEDVVYDNIVGSYLMGMANDKLKWQQTAEMNMGFDLQLFKDLNIRFDAYRNKTKDALLSMTLPTSTGFSSYQENLGNVENKGYDATLSWRFFRNKHGYISANASVGHNVNKITKINDALKAFNEGQDGTATTSPVIRYEEGQSMTAIWAVRSQGIDPVNGQEIFLKKDGTTTYDWSAGDYVVAGDSNPKYHGNFGFSGEYKGIGLSCSFRYLLGGDYYNQTLVNRVENVNIANNVDRRVLHDTWQNIGDVATFKRITSRPNETHPTTRFIEKNNELQFASLSCYYDFKNQPWLKQAFMERLRVSFYMNDLFRISTVKTERGLDYPYARNFSFSLSATF</sequence>
<protein>
    <submittedName>
        <fullName evidence="4">TonB-dependent receptor</fullName>
    </submittedName>
</protein>
<dbReference type="InterPro" id="IPR036942">
    <property type="entry name" value="Beta-barrel_TonB_sf"/>
</dbReference>
<keyword evidence="3" id="KW-0998">Cell outer membrane</keyword>
<dbReference type="Gene3D" id="2.40.170.20">
    <property type="entry name" value="TonB-dependent receptor, beta-barrel domain"/>
    <property type="match status" value="1"/>
</dbReference>